<evidence type="ECO:0000313" key="1">
    <source>
        <dbReference type="EMBL" id="KAJ7544093.1"/>
    </source>
</evidence>
<keyword evidence="2" id="KW-1185">Reference proteome</keyword>
<accession>A0ACC2CPW6</accession>
<gene>
    <name evidence="1" type="ORF">O6H91_09G064500</name>
</gene>
<reference evidence="2" key="1">
    <citation type="journal article" date="2024" name="Proc. Natl. Acad. Sci. U.S.A.">
        <title>Extraordinary preservation of gene collinearity over three hundred million years revealed in homosporous lycophytes.</title>
        <authorList>
            <person name="Li C."/>
            <person name="Wickell D."/>
            <person name="Kuo L.Y."/>
            <person name="Chen X."/>
            <person name="Nie B."/>
            <person name="Liao X."/>
            <person name="Peng D."/>
            <person name="Ji J."/>
            <person name="Jenkins J."/>
            <person name="Williams M."/>
            <person name="Shu S."/>
            <person name="Plott C."/>
            <person name="Barry K."/>
            <person name="Rajasekar S."/>
            <person name="Grimwood J."/>
            <person name="Han X."/>
            <person name="Sun S."/>
            <person name="Hou Z."/>
            <person name="He W."/>
            <person name="Dai G."/>
            <person name="Sun C."/>
            <person name="Schmutz J."/>
            <person name="Leebens-Mack J.H."/>
            <person name="Li F.W."/>
            <person name="Wang L."/>
        </authorList>
    </citation>
    <scope>NUCLEOTIDE SEQUENCE [LARGE SCALE GENOMIC DNA]</scope>
    <source>
        <strain evidence="2">cv. PW_Plant_1</strain>
    </source>
</reference>
<name>A0ACC2CPW6_DIPCM</name>
<organism evidence="1 2">
    <name type="scientific">Diphasiastrum complanatum</name>
    <name type="common">Issler's clubmoss</name>
    <name type="synonym">Lycopodium complanatum</name>
    <dbReference type="NCBI Taxonomy" id="34168"/>
    <lineage>
        <taxon>Eukaryota</taxon>
        <taxon>Viridiplantae</taxon>
        <taxon>Streptophyta</taxon>
        <taxon>Embryophyta</taxon>
        <taxon>Tracheophyta</taxon>
        <taxon>Lycopodiopsida</taxon>
        <taxon>Lycopodiales</taxon>
        <taxon>Lycopodiaceae</taxon>
        <taxon>Lycopodioideae</taxon>
        <taxon>Diphasiastrum</taxon>
    </lineage>
</organism>
<proteinExistence type="predicted"/>
<evidence type="ECO:0000313" key="2">
    <source>
        <dbReference type="Proteomes" id="UP001162992"/>
    </source>
</evidence>
<protein>
    <submittedName>
        <fullName evidence="1">Uncharacterized protein</fullName>
    </submittedName>
</protein>
<sequence>MTTAGASVAEVFGKCVFMKNLLLLVFLLSCIAAGLCWPGSDDRNLFVKVGGESDLLQQSSGNYDRHGVKQSSAEAHTESLISSAFKEGLGDNVSEGKADQVKIHTQFESSPTTIALQSATHSAYRRDLQESTSYATETEAGDETQEHESDLEENLFHSSSLFVMNYQDMLTNLKVYIYPPSNDEKYDFRYPSRDVHEKVNDIRKTDELFFHTLAASRFVTAEPEEANLFFIPMSMSALWADLSEDSKRVASFMRGYVQKLREQYPYWNRTLGTDHVFISCHDFKVDSSRNVLELKKNAIQIACSPLAADGTQEFFPHKDITMPLFEGEAAKSSVCKLSRENNSNRKHAVYYGGPVEENSTLASVYESWKNPSGFFLDSVIPEQSNHLRMLSISKFCLSLGASDRANVVNSIRCGCIPVVFSASNFYDLPFQDILNWHKFSVILDSKDIGKLEKILTAIPKSQLKNMQGFVLEAAKHMEWHPKSNPYNSFHLVMYELWIRSHTIRYKPRSAR</sequence>
<dbReference type="Proteomes" id="UP001162992">
    <property type="component" value="Chromosome 9"/>
</dbReference>
<comment type="caution">
    <text evidence="1">The sequence shown here is derived from an EMBL/GenBank/DDBJ whole genome shotgun (WGS) entry which is preliminary data.</text>
</comment>
<dbReference type="EMBL" id="CM055100">
    <property type="protein sequence ID" value="KAJ7544093.1"/>
    <property type="molecule type" value="Genomic_DNA"/>
</dbReference>